<accession>X6MY98</accession>
<dbReference type="GO" id="GO:0000139">
    <property type="term" value="C:Golgi membrane"/>
    <property type="evidence" value="ECO:0007669"/>
    <property type="project" value="TreeGrafter"/>
</dbReference>
<dbReference type="InterPro" id="IPR040096">
    <property type="entry name" value="Ric1"/>
</dbReference>
<dbReference type="PANTHER" id="PTHR22746">
    <property type="entry name" value="RAB6A-GEF COMPLEX PARTNER PROTEIN 1"/>
    <property type="match status" value="1"/>
</dbReference>
<comment type="caution">
    <text evidence="2">The sequence shown here is derived from an EMBL/GenBank/DDBJ whole genome shotgun (WGS) entry which is preliminary data.</text>
</comment>
<feature type="transmembrane region" description="Helical" evidence="1">
    <location>
        <begin position="73"/>
        <end position="102"/>
    </location>
</feature>
<name>X6MY98_RETFI</name>
<evidence type="ECO:0000313" key="3">
    <source>
        <dbReference type="Proteomes" id="UP000023152"/>
    </source>
</evidence>
<dbReference type="GO" id="GO:0006886">
    <property type="term" value="P:intracellular protein transport"/>
    <property type="evidence" value="ECO:0007669"/>
    <property type="project" value="InterPro"/>
</dbReference>
<keyword evidence="1" id="KW-0812">Transmembrane</keyword>
<dbReference type="GO" id="GO:0005829">
    <property type="term" value="C:cytosol"/>
    <property type="evidence" value="ECO:0007669"/>
    <property type="project" value="TreeGrafter"/>
</dbReference>
<organism evidence="2 3">
    <name type="scientific">Reticulomyxa filosa</name>
    <dbReference type="NCBI Taxonomy" id="46433"/>
    <lineage>
        <taxon>Eukaryota</taxon>
        <taxon>Sar</taxon>
        <taxon>Rhizaria</taxon>
        <taxon>Retaria</taxon>
        <taxon>Foraminifera</taxon>
        <taxon>Monothalamids</taxon>
        <taxon>Reticulomyxidae</taxon>
        <taxon>Reticulomyxa</taxon>
    </lineage>
</organism>
<dbReference type="GO" id="GO:0034066">
    <property type="term" value="C:Ric1-Rgp1 guanyl-nucleotide exchange factor complex"/>
    <property type="evidence" value="ECO:0007669"/>
    <property type="project" value="InterPro"/>
</dbReference>
<keyword evidence="3" id="KW-1185">Reference proteome</keyword>
<dbReference type="AlphaFoldDB" id="X6MY98"/>
<dbReference type="Proteomes" id="UP000023152">
    <property type="component" value="Unassembled WGS sequence"/>
</dbReference>
<dbReference type="GO" id="GO:0042147">
    <property type="term" value="P:retrograde transport, endosome to Golgi"/>
    <property type="evidence" value="ECO:0007669"/>
    <property type="project" value="TreeGrafter"/>
</dbReference>
<gene>
    <name evidence="2" type="ORF">RFI_18445</name>
</gene>
<dbReference type="EMBL" id="ASPP01014374">
    <property type="protein sequence ID" value="ETO18801.1"/>
    <property type="molecule type" value="Genomic_DNA"/>
</dbReference>
<proteinExistence type="predicted"/>
<reference evidence="2 3" key="1">
    <citation type="journal article" date="2013" name="Curr. Biol.">
        <title>The Genome of the Foraminiferan Reticulomyxa filosa.</title>
        <authorList>
            <person name="Glockner G."/>
            <person name="Hulsmann N."/>
            <person name="Schleicher M."/>
            <person name="Noegel A.A."/>
            <person name="Eichinger L."/>
            <person name="Gallinger C."/>
            <person name="Pawlowski J."/>
            <person name="Sierra R."/>
            <person name="Euteneuer U."/>
            <person name="Pillet L."/>
            <person name="Moustafa A."/>
            <person name="Platzer M."/>
            <person name="Groth M."/>
            <person name="Szafranski K."/>
            <person name="Schliwa M."/>
        </authorList>
    </citation>
    <scope>NUCLEOTIDE SEQUENCE [LARGE SCALE GENOMIC DNA]</scope>
</reference>
<sequence>MKWSESGSALAIAWQKGIVVYCVSGVVAFSTLQSRTQTTHSGALKGVDKTPLLTSQESFHRNKDLPDDPLTEFFPSCLVCVISLHYFFFCFVLLCMCICMYVCMCRDGSKKTVDWRSVGQLIATQVDNETLRKGKGKEKERAFVYNDVGYLIQLQCMRHAMGNLAQNDIAKLAFLGFNYVSIWRPTHIIDDPERLLFVLSKAFFLVSFTDYWSRVEIEPSYLAKHGPIRELAVNPQSDCFAVSGTTGLALYYRNVSRWRFALFLSSNVCVLFVM</sequence>
<keyword evidence="1" id="KW-0472">Membrane</keyword>
<evidence type="ECO:0000256" key="1">
    <source>
        <dbReference type="SAM" id="Phobius"/>
    </source>
</evidence>
<dbReference type="PANTHER" id="PTHR22746:SF10">
    <property type="entry name" value="GUANINE NUCLEOTIDE EXCHANGE FACTOR SUBUNIT RIC1"/>
    <property type="match status" value="1"/>
</dbReference>
<keyword evidence="1" id="KW-1133">Transmembrane helix</keyword>
<protein>
    <submittedName>
        <fullName evidence="2">Uncharacterized protein</fullName>
    </submittedName>
</protein>
<evidence type="ECO:0000313" key="2">
    <source>
        <dbReference type="EMBL" id="ETO18801.1"/>
    </source>
</evidence>